<proteinExistence type="predicted"/>
<dbReference type="Proteomes" id="UP000036681">
    <property type="component" value="Unplaced"/>
</dbReference>
<name>A0A0M3IJC5_ASCLU</name>
<protein>
    <submittedName>
        <fullName evidence="2">Secreted protein</fullName>
    </submittedName>
</protein>
<evidence type="ECO:0000313" key="2">
    <source>
        <dbReference type="WBParaSite" id="ALUE_0001873601-mRNA-1"/>
    </source>
</evidence>
<dbReference type="WBParaSite" id="ALUE_0001873601-mRNA-1">
    <property type="protein sequence ID" value="ALUE_0001873601-mRNA-1"/>
    <property type="gene ID" value="ALUE_0001873601"/>
</dbReference>
<accession>A0A0M3IJC5</accession>
<keyword evidence="1" id="KW-1185">Reference proteome</keyword>
<evidence type="ECO:0000313" key="1">
    <source>
        <dbReference type="Proteomes" id="UP000036681"/>
    </source>
</evidence>
<reference evidence="2" key="1">
    <citation type="submission" date="2017-02" db="UniProtKB">
        <authorList>
            <consortium name="WormBaseParasite"/>
        </authorList>
    </citation>
    <scope>IDENTIFICATION</scope>
</reference>
<sequence>MLFHERHAYMSCWILLARDCNRIPLLSLCNVFGFNQCKCYLSGGACCCVVFIGVVDVFR</sequence>
<dbReference type="AlphaFoldDB" id="A0A0M3IJC5"/>
<organism evidence="1 2">
    <name type="scientific">Ascaris lumbricoides</name>
    <name type="common">Giant roundworm</name>
    <dbReference type="NCBI Taxonomy" id="6252"/>
    <lineage>
        <taxon>Eukaryota</taxon>
        <taxon>Metazoa</taxon>
        <taxon>Ecdysozoa</taxon>
        <taxon>Nematoda</taxon>
        <taxon>Chromadorea</taxon>
        <taxon>Rhabditida</taxon>
        <taxon>Spirurina</taxon>
        <taxon>Ascaridomorpha</taxon>
        <taxon>Ascaridoidea</taxon>
        <taxon>Ascarididae</taxon>
        <taxon>Ascaris</taxon>
    </lineage>
</organism>